<dbReference type="Proteomes" id="UP001219518">
    <property type="component" value="Unassembled WGS sequence"/>
</dbReference>
<accession>A0AAE1H0R6</accession>
<comment type="caution">
    <text evidence="2">The sequence shown here is derived from an EMBL/GenBank/DDBJ whole genome shotgun (WGS) entry which is preliminary data.</text>
</comment>
<feature type="compositionally biased region" description="Basic and acidic residues" evidence="1">
    <location>
        <begin position="152"/>
        <end position="171"/>
    </location>
</feature>
<gene>
    <name evidence="2" type="ORF">KUF71_021928</name>
</gene>
<keyword evidence="2" id="KW-0378">Hydrolase</keyword>
<keyword evidence="2" id="KW-0067">ATP-binding</keyword>
<dbReference type="AlphaFoldDB" id="A0AAE1H0R6"/>
<feature type="compositionally biased region" description="Low complexity" evidence="1">
    <location>
        <begin position="18"/>
        <end position="29"/>
    </location>
</feature>
<evidence type="ECO:0000256" key="1">
    <source>
        <dbReference type="SAM" id="MobiDB-lite"/>
    </source>
</evidence>
<dbReference type="GO" id="GO:0004386">
    <property type="term" value="F:helicase activity"/>
    <property type="evidence" value="ECO:0007669"/>
    <property type="project" value="UniProtKB-KW"/>
</dbReference>
<keyword evidence="2" id="KW-0347">Helicase</keyword>
<keyword evidence="3" id="KW-1185">Reference proteome</keyword>
<feature type="region of interest" description="Disordered" evidence="1">
    <location>
        <begin position="152"/>
        <end position="243"/>
    </location>
</feature>
<evidence type="ECO:0000313" key="3">
    <source>
        <dbReference type="Proteomes" id="UP001219518"/>
    </source>
</evidence>
<sequence>MDMKTLDAMSSGSRPTVSMSSPDSSEASSCTKATAMAPPCGLMPPNDVGADDGQLGSHVRVGPAEPLQRARRLVVLARQHQVGRRLGHVEHAHEQHDGRHGHDERQLPPVEVGAAQEAEQDAHLAHHLEHGAEAAADVRAGDLAHVHLRHEQHDGAAEAADEGRDEHHLDAGGEDGDEPGGAKGHGRDEQHLAAAVAHGHAAQQPAEQRAQQRQRRHPAGLLRRDLRSGRVAARARPRRQRETNFALQLKGWRENMENFCGSKPPEGGCGSRQAQGFYPLWQPTASVFHGNRRFADCDPIAQFDRFDPRTTIGLPLEYQKGSTNIIMFHLACTALKKEGEVYEICLAKRLRFRKVNGQDCSAPASVPSGAGRI</sequence>
<keyword evidence="2" id="KW-0547">Nucleotide-binding</keyword>
<organism evidence="2 3">
    <name type="scientific">Frankliniella fusca</name>
    <dbReference type="NCBI Taxonomy" id="407009"/>
    <lineage>
        <taxon>Eukaryota</taxon>
        <taxon>Metazoa</taxon>
        <taxon>Ecdysozoa</taxon>
        <taxon>Arthropoda</taxon>
        <taxon>Hexapoda</taxon>
        <taxon>Insecta</taxon>
        <taxon>Pterygota</taxon>
        <taxon>Neoptera</taxon>
        <taxon>Paraneoptera</taxon>
        <taxon>Thysanoptera</taxon>
        <taxon>Terebrantia</taxon>
        <taxon>Thripoidea</taxon>
        <taxon>Thripidae</taxon>
        <taxon>Frankliniella</taxon>
    </lineage>
</organism>
<reference evidence="2" key="2">
    <citation type="journal article" date="2023" name="BMC Genomics">
        <title>Pest status, molecular evolution, and epigenetic factors derived from the genome assembly of Frankliniella fusca, a thysanopteran phytovirus vector.</title>
        <authorList>
            <person name="Catto M.A."/>
            <person name="Labadie P.E."/>
            <person name="Jacobson A.L."/>
            <person name="Kennedy G.G."/>
            <person name="Srinivasan R."/>
            <person name="Hunt B.G."/>
        </authorList>
    </citation>
    <scope>NUCLEOTIDE SEQUENCE</scope>
    <source>
        <strain evidence="2">PL_HMW_Pooled</strain>
    </source>
</reference>
<feature type="compositionally biased region" description="Low complexity" evidence="1">
    <location>
        <begin position="192"/>
        <end position="211"/>
    </location>
</feature>
<evidence type="ECO:0000313" key="2">
    <source>
        <dbReference type="EMBL" id="KAK3912358.1"/>
    </source>
</evidence>
<name>A0AAE1H0R6_9NEOP</name>
<protein>
    <submittedName>
        <fullName evidence="2">ATP-dependent RNA helicase DDX55-like protein</fullName>
    </submittedName>
</protein>
<dbReference type="EMBL" id="JAHWGI010000292">
    <property type="protein sequence ID" value="KAK3912358.1"/>
    <property type="molecule type" value="Genomic_DNA"/>
</dbReference>
<reference evidence="2" key="1">
    <citation type="submission" date="2021-07" db="EMBL/GenBank/DDBJ databases">
        <authorList>
            <person name="Catto M.A."/>
            <person name="Jacobson A."/>
            <person name="Kennedy G."/>
            <person name="Labadie P."/>
            <person name="Hunt B.G."/>
            <person name="Srinivasan R."/>
        </authorList>
    </citation>
    <scope>NUCLEOTIDE SEQUENCE</scope>
    <source>
        <strain evidence="2">PL_HMW_Pooled</strain>
        <tissue evidence="2">Head</tissue>
    </source>
</reference>
<feature type="compositionally biased region" description="Polar residues" evidence="1">
    <location>
        <begin position="8"/>
        <end position="17"/>
    </location>
</feature>
<feature type="region of interest" description="Disordered" evidence="1">
    <location>
        <begin position="1"/>
        <end position="32"/>
    </location>
</feature>
<proteinExistence type="predicted"/>